<dbReference type="EMBL" id="LN891101">
    <property type="protein sequence ID" value="CUS09030.1"/>
    <property type="molecule type" value="Genomic_DNA"/>
</dbReference>
<evidence type="ECO:0000313" key="2">
    <source>
        <dbReference type="EMBL" id="CUS09030.1"/>
    </source>
</evidence>
<feature type="region of interest" description="Disordered" evidence="1">
    <location>
        <begin position="195"/>
        <end position="278"/>
    </location>
</feature>
<organism evidence="2 3">
    <name type="scientific">Tuber aestivum</name>
    <name type="common">summer truffle</name>
    <dbReference type="NCBI Taxonomy" id="59557"/>
    <lineage>
        <taxon>Eukaryota</taxon>
        <taxon>Fungi</taxon>
        <taxon>Dikarya</taxon>
        <taxon>Ascomycota</taxon>
        <taxon>Pezizomycotina</taxon>
        <taxon>Pezizomycetes</taxon>
        <taxon>Pezizales</taxon>
        <taxon>Tuberaceae</taxon>
        <taxon>Tuber</taxon>
    </lineage>
</organism>
<dbReference type="InterPro" id="IPR022793">
    <property type="entry name" value="Rrn10"/>
</dbReference>
<reference evidence="2" key="1">
    <citation type="submission" date="2015-10" db="EMBL/GenBank/DDBJ databases">
        <authorList>
            <person name="Regsiter A."/>
            <person name="william w."/>
        </authorList>
    </citation>
    <scope>NUCLEOTIDE SEQUENCE</scope>
    <source>
        <strain evidence="2">Montdore</strain>
    </source>
</reference>
<name>A0A292PRB6_9PEZI</name>
<dbReference type="Proteomes" id="UP001412239">
    <property type="component" value="Unassembled WGS sequence"/>
</dbReference>
<gene>
    <name evidence="2" type="ORF">GSTUAT00006910001</name>
</gene>
<keyword evidence="3" id="KW-1185">Reference proteome</keyword>
<dbReference type="GO" id="GO:0006360">
    <property type="term" value="P:transcription by RNA polymerase I"/>
    <property type="evidence" value="ECO:0007669"/>
    <property type="project" value="InterPro"/>
</dbReference>
<feature type="region of interest" description="Disordered" evidence="1">
    <location>
        <begin position="1"/>
        <end position="38"/>
    </location>
</feature>
<feature type="compositionally biased region" description="Low complexity" evidence="1">
    <location>
        <begin position="16"/>
        <end position="26"/>
    </location>
</feature>
<evidence type="ECO:0000313" key="3">
    <source>
        <dbReference type="Proteomes" id="UP001412239"/>
    </source>
</evidence>
<dbReference type="PANTHER" id="PTHR28054:SF1">
    <property type="entry name" value="RNA POLYMERASE I-SPECIFIC TRANSCRIPTION INITIATION FACTOR RRN10"/>
    <property type="match status" value="1"/>
</dbReference>
<evidence type="ECO:0000256" key="1">
    <source>
        <dbReference type="SAM" id="MobiDB-lite"/>
    </source>
</evidence>
<accession>A0A292PRB6</accession>
<proteinExistence type="predicted"/>
<sequence>MAKRKRAQNVLPPTSPVGSTPGTDPPKSTMGKSAKPRIKRPNATVYDAVASRVNYAGMIRTGFEDKHGEFRRRSTRAVPADEVLARRKNAPEVIPYGEGIEEALPDTYSSDFYEANGMGPASYRSMDETALLGIGGTLLLDIVVGIELTGCVLLEETVRTYLGKEGELALIDEEVFDPIDPYDIRKQRSLAYSQSQREAANLKRVKGQTEGKKKKKKKVIKSEDEGVETKATFGVEVRDDRGGAAGEKEEEFTKGRRKGSSRRKQEVQGEGSGRPTGD</sequence>
<dbReference type="AlphaFoldDB" id="A0A292PRB6"/>
<dbReference type="PANTHER" id="PTHR28054">
    <property type="entry name" value="RNA POLYMERASE I-SPECIFIC TRANSCRIPTION INITIATION FACTOR RRN10"/>
    <property type="match status" value="1"/>
</dbReference>
<protein>
    <submittedName>
        <fullName evidence="2">Uncharacterized protein</fullName>
    </submittedName>
</protein>